<reference evidence="1 2" key="1">
    <citation type="submission" date="2021-02" db="EMBL/GenBank/DDBJ databases">
        <title>Actinophytocola xerophila sp. nov., isolated from soil of cotton cropping field.</title>
        <authorList>
            <person name="Huang R."/>
            <person name="Chen X."/>
            <person name="Ge X."/>
            <person name="Liu W."/>
        </authorList>
    </citation>
    <scope>NUCLEOTIDE SEQUENCE [LARGE SCALE GENOMIC DNA]</scope>
    <source>
        <strain evidence="1 2">S1-96</strain>
    </source>
</reference>
<proteinExistence type="predicted"/>
<comment type="caution">
    <text evidence="1">The sequence shown here is derived from an EMBL/GenBank/DDBJ whole genome shotgun (WGS) entry which is preliminary data.</text>
</comment>
<name>A0ABT2J725_9PSEU</name>
<dbReference type="Pfam" id="PF11387">
    <property type="entry name" value="DUF2795"/>
    <property type="match status" value="1"/>
</dbReference>
<sequence>MQPTHTQAQKMVAGIGFPATRDGLVDYARRRGADEDLLGCLMLMPEREYRGPNEVGAAFAATIKE</sequence>
<accession>A0ABT2J725</accession>
<dbReference type="Proteomes" id="UP001156441">
    <property type="component" value="Unassembled WGS sequence"/>
</dbReference>
<gene>
    <name evidence="1" type="ORF">JT362_10245</name>
</gene>
<protein>
    <submittedName>
        <fullName evidence="1">DUF2795 domain-containing protein</fullName>
    </submittedName>
</protein>
<dbReference type="EMBL" id="JAFFZE010000009">
    <property type="protein sequence ID" value="MCT2583496.1"/>
    <property type="molecule type" value="Genomic_DNA"/>
</dbReference>
<keyword evidence="2" id="KW-1185">Reference proteome</keyword>
<evidence type="ECO:0000313" key="2">
    <source>
        <dbReference type="Proteomes" id="UP001156441"/>
    </source>
</evidence>
<evidence type="ECO:0000313" key="1">
    <source>
        <dbReference type="EMBL" id="MCT2583496.1"/>
    </source>
</evidence>
<organism evidence="1 2">
    <name type="scientific">Actinophytocola gossypii</name>
    <dbReference type="NCBI Taxonomy" id="2812003"/>
    <lineage>
        <taxon>Bacteria</taxon>
        <taxon>Bacillati</taxon>
        <taxon>Actinomycetota</taxon>
        <taxon>Actinomycetes</taxon>
        <taxon>Pseudonocardiales</taxon>
        <taxon>Pseudonocardiaceae</taxon>
    </lineage>
</organism>
<dbReference type="RefSeq" id="WP_260190863.1">
    <property type="nucleotide sequence ID" value="NZ_JAFFZE010000009.1"/>
</dbReference>
<dbReference type="InterPro" id="IPR021527">
    <property type="entry name" value="DUF2795"/>
</dbReference>